<keyword evidence="1" id="KW-0732">Signal</keyword>
<gene>
    <name evidence="2" type="ORF">BGZ95_005712</name>
</gene>
<accession>A0AAD4DGI7</accession>
<protein>
    <submittedName>
        <fullName evidence="2">Uncharacterized protein</fullName>
    </submittedName>
</protein>
<evidence type="ECO:0000313" key="3">
    <source>
        <dbReference type="Proteomes" id="UP001194580"/>
    </source>
</evidence>
<feature type="signal peptide" evidence="1">
    <location>
        <begin position="1"/>
        <end position="20"/>
    </location>
</feature>
<dbReference type="Proteomes" id="UP001194580">
    <property type="component" value="Unassembled WGS sequence"/>
</dbReference>
<comment type="caution">
    <text evidence="2">The sequence shown here is derived from an EMBL/GenBank/DDBJ whole genome shotgun (WGS) entry which is preliminary data.</text>
</comment>
<name>A0AAD4DGI7_9FUNG</name>
<feature type="chain" id="PRO_5042216841" evidence="1">
    <location>
        <begin position="21"/>
        <end position="171"/>
    </location>
</feature>
<keyword evidence="3" id="KW-1185">Reference proteome</keyword>
<dbReference type="AlphaFoldDB" id="A0AAD4DGI7"/>
<evidence type="ECO:0000313" key="2">
    <source>
        <dbReference type="EMBL" id="KAG0277577.1"/>
    </source>
</evidence>
<dbReference type="EMBL" id="JAAAIL010000264">
    <property type="protein sequence ID" value="KAG0277577.1"/>
    <property type="molecule type" value="Genomic_DNA"/>
</dbReference>
<evidence type="ECO:0000256" key="1">
    <source>
        <dbReference type="SAM" id="SignalP"/>
    </source>
</evidence>
<sequence length="171" mass="19721">MKISFVLSALVAMAATTVSAAPSSSPLRSDKVFTLSPEPNFIYECSMILLLETNSARAEPCTPTSLFWNRVYKVDGNHRDPERDLHSFELVVRSKYHGTLSLKKTKGDESDNYEETRTSDDGKWKVKHTDEWNRERVTLTVKGKKHVFDNANGYSYGMKDWRIEYWTCVEW</sequence>
<organism evidence="2 3">
    <name type="scientific">Linnemannia exigua</name>
    <dbReference type="NCBI Taxonomy" id="604196"/>
    <lineage>
        <taxon>Eukaryota</taxon>
        <taxon>Fungi</taxon>
        <taxon>Fungi incertae sedis</taxon>
        <taxon>Mucoromycota</taxon>
        <taxon>Mortierellomycotina</taxon>
        <taxon>Mortierellomycetes</taxon>
        <taxon>Mortierellales</taxon>
        <taxon>Mortierellaceae</taxon>
        <taxon>Linnemannia</taxon>
    </lineage>
</organism>
<reference evidence="2" key="1">
    <citation type="journal article" date="2020" name="Fungal Divers.">
        <title>Resolving the Mortierellaceae phylogeny through synthesis of multi-gene phylogenetics and phylogenomics.</title>
        <authorList>
            <person name="Vandepol N."/>
            <person name="Liber J."/>
            <person name="Desiro A."/>
            <person name="Na H."/>
            <person name="Kennedy M."/>
            <person name="Barry K."/>
            <person name="Grigoriev I.V."/>
            <person name="Miller A.N."/>
            <person name="O'Donnell K."/>
            <person name="Stajich J.E."/>
            <person name="Bonito G."/>
        </authorList>
    </citation>
    <scope>NUCLEOTIDE SEQUENCE</scope>
    <source>
        <strain evidence="2">NRRL 28262</strain>
    </source>
</reference>
<proteinExistence type="predicted"/>